<dbReference type="AlphaFoldDB" id="A0A1T4UY19"/>
<dbReference type="InterPro" id="IPR025708">
    <property type="entry name" value="HSP15"/>
</dbReference>
<dbReference type="Proteomes" id="UP000242432">
    <property type="component" value="Unassembled WGS sequence"/>
</dbReference>
<accession>A0A1T4UY19</accession>
<protein>
    <recommendedName>
        <fullName evidence="4">Heat shock protein 15</fullName>
    </recommendedName>
</protein>
<feature type="region of interest" description="Disordered" evidence="5">
    <location>
        <begin position="114"/>
        <end position="136"/>
    </location>
</feature>
<name>A0A1T4UY19_9GAMM</name>
<evidence type="ECO:0000256" key="4">
    <source>
        <dbReference type="PIRNR" id="PIRNR016821"/>
    </source>
</evidence>
<evidence type="ECO:0000259" key="6">
    <source>
        <dbReference type="SMART" id="SM00363"/>
    </source>
</evidence>
<keyword evidence="2 4" id="KW-0694">RNA-binding</keyword>
<dbReference type="GO" id="GO:0003677">
    <property type="term" value="F:DNA binding"/>
    <property type="evidence" value="ECO:0007669"/>
    <property type="project" value="UniProtKB-KW"/>
</dbReference>
<dbReference type="EMBL" id="FUXX01000002">
    <property type="protein sequence ID" value="SKA57281.1"/>
    <property type="molecule type" value="Genomic_DNA"/>
</dbReference>
<dbReference type="SUPFAM" id="SSF55174">
    <property type="entry name" value="Alpha-L RNA-binding motif"/>
    <property type="match status" value="1"/>
</dbReference>
<evidence type="ECO:0000256" key="3">
    <source>
        <dbReference type="ARBA" id="ARBA00023125"/>
    </source>
</evidence>
<dbReference type="Pfam" id="PF01479">
    <property type="entry name" value="S4"/>
    <property type="match status" value="1"/>
</dbReference>
<dbReference type="CDD" id="cd00165">
    <property type="entry name" value="S4"/>
    <property type="match status" value="1"/>
</dbReference>
<dbReference type="GO" id="GO:0003727">
    <property type="term" value="F:single-stranded RNA binding"/>
    <property type="evidence" value="ECO:0007669"/>
    <property type="project" value="InterPro"/>
</dbReference>
<keyword evidence="8" id="KW-1185">Reference proteome</keyword>
<evidence type="ECO:0000256" key="2">
    <source>
        <dbReference type="ARBA" id="ARBA00022884"/>
    </source>
</evidence>
<feature type="domain" description="RNA-binding S4" evidence="6">
    <location>
        <begin position="14"/>
        <end position="77"/>
    </location>
</feature>
<dbReference type="GO" id="GO:0034605">
    <property type="term" value="P:cellular response to heat"/>
    <property type="evidence" value="ECO:0007669"/>
    <property type="project" value="InterPro"/>
</dbReference>
<dbReference type="PROSITE" id="PS50889">
    <property type="entry name" value="S4"/>
    <property type="match status" value="1"/>
</dbReference>
<evidence type="ECO:0000256" key="5">
    <source>
        <dbReference type="SAM" id="MobiDB-lite"/>
    </source>
</evidence>
<comment type="similarity">
    <text evidence="1 4">Belongs to the HSP15 family.</text>
</comment>
<dbReference type="Gene3D" id="3.10.290.10">
    <property type="entry name" value="RNA-binding S4 domain"/>
    <property type="match status" value="1"/>
</dbReference>
<evidence type="ECO:0000313" key="8">
    <source>
        <dbReference type="Proteomes" id="UP000242432"/>
    </source>
</evidence>
<evidence type="ECO:0000256" key="1">
    <source>
        <dbReference type="ARBA" id="ARBA00008396"/>
    </source>
</evidence>
<sequence>MALFMAQNNEDTEVRLDKWLWAARFYKTRSLARSMIEGGKVDYNGVKAKPSRTVEIGALVKVLQGNIRREVEIVKISDQRGPAVVAQTLYKETEKSIAEREKQIEQIKLNSLLAPHPDEKPNKKDRRALISMKYGN</sequence>
<keyword evidence="7" id="KW-0346">Stress response</keyword>
<dbReference type="InterPro" id="IPR036986">
    <property type="entry name" value="S4_RNA-bd_sf"/>
</dbReference>
<dbReference type="InterPro" id="IPR002942">
    <property type="entry name" value="S4_RNA-bd"/>
</dbReference>
<reference evidence="8" key="1">
    <citation type="submission" date="2017-02" db="EMBL/GenBank/DDBJ databases">
        <authorList>
            <person name="Varghese N."/>
            <person name="Submissions S."/>
        </authorList>
    </citation>
    <scope>NUCLEOTIDE SEQUENCE [LARGE SCALE GENOMIC DNA]</scope>
    <source>
        <strain evidence="8">DSM 3072</strain>
    </source>
</reference>
<keyword evidence="3 4" id="KW-0238">DNA-binding</keyword>
<organism evidence="7 8">
    <name type="scientific">Succinivibrio dextrinosolvens DSM 3072</name>
    <dbReference type="NCBI Taxonomy" id="1123324"/>
    <lineage>
        <taxon>Bacteria</taxon>
        <taxon>Pseudomonadati</taxon>
        <taxon>Pseudomonadota</taxon>
        <taxon>Gammaproteobacteria</taxon>
        <taxon>Aeromonadales</taxon>
        <taxon>Succinivibrionaceae</taxon>
        <taxon>Succinivibrio</taxon>
    </lineage>
</organism>
<dbReference type="STRING" id="83771.SAMN02910357_00715"/>
<proteinExistence type="inferred from homology"/>
<dbReference type="PIRSF" id="PIRSF016821">
    <property type="entry name" value="HSP15"/>
    <property type="match status" value="1"/>
</dbReference>
<dbReference type="SMART" id="SM00363">
    <property type="entry name" value="S4"/>
    <property type="match status" value="1"/>
</dbReference>
<dbReference type="NCBIfam" id="NF007673">
    <property type="entry name" value="PRK10348.1"/>
    <property type="match status" value="1"/>
</dbReference>
<gene>
    <name evidence="7" type="ORF">SAMN02745213_00181</name>
</gene>
<dbReference type="GO" id="GO:0043023">
    <property type="term" value="F:ribosomal large subunit binding"/>
    <property type="evidence" value="ECO:0007669"/>
    <property type="project" value="InterPro"/>
</dbReference>
<evidence type="ECO:0000313" key="7">
    <source>
        <dbReference type="EMBL" id="SKA57281.1"/>
    </source>
</evidence>